<feature type="transmembrane region" description="Helical" evidence="1">
    <location>
        <begin position="82"/>
        <end position="103"/>
    </location>
</feature>
<protein>
    <recommendedName>
        <fullName evidence="4">Histidine kinase</fullName>
    </recommendedName>
</protein>
<proteinExistence type="predicted"/>
<keyword evidence="3" id="KW-1185">Reference proteome</keyword>
<evidence type="ECO:0000313" key="3">
    <source>
        <dbReference type="Proteomes" id="UP001444625"/>
    </source>
</evidence>
<keyword evidence="1" id="KW-1133">Transmembrane helix</keyword>
<reference evidence="2 3" key="1">
    <citation type="submission" date="2024-05" db="EMBL/GenBank/DDBJ databases">
        <authorList>
            <person name="Haq I."/>
            <person name="Ullah Z."/>
            <person name="Ahmad R."/>
            <person name="Li M."/>
            <person name="Tong Y."/>
        </authorList>
    </citation>
    <scope>NUCLEOTIDE SEQUENCE [LARGE SCALE GENOMIC DNA]</scope>
    <source>
        <strain evidence="2 3">16A2E</strain>
    </source>
</reference>
<keyword evidence="1" id="KW-0472">Membrane</keyword>
<accession>A0ABU9XDB8</accession>
<evidence type="ECO:0000313" key="2">
    <source>
        <dbReference type="EMBL" id="MEN2766266.1"/>
    </source>
</evidence>
<sequence>MSLGGFHIQRKVIGIGVLVFAMLTLLYMIMNDYDALNLATQRISDEIGMLSFRIAVWAYLFGILSEWRAIQQLINKEIKVNLKLLIPSLFLTTLVFIPNIYWLKWFGSPMPKLEHLFINIFIIPETHMVVSVLAGILFIRSFTKN</sequence>
<evidence type="ECO:0000256" key="1">
    <source>
        <dbReference type="SAM" id="Phobius"/>
    </source>
</evidence>
<keyword evidence="1" id="KW-0812">Transmembrane</keyword>
<dbReference type="EMBL" id="JBDIML010000001">
    <property type="protein sequence ID" value="MEN2766266.1"/>
    <property type="molecule type" value="Genomic_DNA"/>
</dbReference>
<feature type="transmembrane region" description="Helical" evidence="1">
    <location>
        <begin position="50"/>
        <end position="70"/>
    </location>
</feature>
<name>A0ABU9XDB8_9BACI</name>
<feature type="transmembrane region" description="Helical" evidence="1">
    <location>
        <begin position="115"/>
        <end position="139"/>
    </location>
</feature>
<dbReference type="RefSeq" id="WP_345823720.1">
    <property type="nucleotide sequence ID" value="NZ_JBDIML010000001.1"/>
</dbReference>
<organism evidence="2 3">
    <name type="scientific">Ornithinibacillus xuwenensis</name>
    <dbReference type="NCBI Taxonomy" id="3144668"/>
    <lineage>
        <taxon>Bacteria</taxon>
        <taxon>Bacillati</taxon>
        <taxon>Bacillota</taxon>
        <taxon>Bacilli</taxon>
        <taxon>Bacillales</taxon>
        <taxon>Bacillaceae</taxon>
        <taxon>Ornithinibacillus</taxon>
    </lineage>
</organism>
<evidence type="ECO:0008006" key="4">
    <source>
        <dbReference type="Google" id="ProtNLM"/>
    </source>
</evidence>
<gene>
    <name evidence="2" type="ORF">ABC228_03635</name>
</gene>
<dbReference type="Proteomes" id="UP001444625">
    <property type="component" value="Unassembled WGS sequence"/>
</dbReference>
<comment type="caution">
    <text evidence="2">The sequence shown here is derived from an EMBL/GenBank/DDBJ whole genome shotgun (WGS) entry which is preliminary data.</text>
</comment>
<feature type="transmembrane region" description="Helical" evidence="1">
    <location>
        <begin position="12"/>
        <end position="30"/>
    </location>
</feature>